<dbReference type="AlphaFoldDB" id="A0AAD8TAE4"/>
<dbReference type="PANTHER" id="PTHR36478:SF14">
    <property type="entry name" value="LISH DOMAIN-CONTAINING PROTEIN"/>
    <property type="match status" value="1"/>
</dbReference>
<dbReference type="Proteomes" id="UP001231189">
    <property type="component" value="Unassembled WGS sequence"/>
</dbReference>
<proteinExistence type="predicted"/>
<comment type="caution">
    <text evidence="2">The sequence shown here is derived from an EMBL/GenBank/DDBJ whole genome shotgun (WGS) entry which is preliminary data.</text>
</comment>
<dbReference type="PANTHER" id="PTHR36478">
    <property type="entry name" value="OS04G0614237 PROTEIN-RELATED"/>
    <property type="match status" value="1"/>
</dbReference>
<dbReference type="EMBL" id="JAUUTY010000002">
    <property type="protein sequence ID" value="KAK1678865.1"/>
    <property type="molecule type" value="Genomic_DNA"/>
</dbReference>
<reference evidence="2" key="1">
    <citation type="submission" date="2023-07" db="EMBL/GenBank/DDBJ databases">
        <title>A chromosome-level genome assembly of Lolium multiflorum.</title>
        <authorList>
            <person name="Chen Y."/>
            <person name="Copetti D."/>
            <person name="Kolliker R."/>
            <person name="Studer B."/>
        </authorList>
    </citation>
    <scope>NUCLEOTIDE SEQUENCE</scope>
    <source>
        <strain evidence="2">02402/16</strain>
        <tissue evidence="2">Leaf</tissue>
    </source>
</reference>
<protein>
    <submittedName>
        <fullName evidence="2">Uncharacterized protein</fullName>
    </submittedName>
</protein>
<gene>
    <name evidence="2" type="ORF">QYE76_039713</name>
</gene>
<organism evidence="2 3">
    <name type="scientific">Lolium multiflorum</name>
    <name type="common">Italian ryegrass</name>
    <name type="synonym">Lolium perenne subsp. multiflorum</name>
    <dbReference type="NCBI Taxonomy" id="4521"/>
    <lineage>
        <taxon>Eukaryota</taxon>
        <taxon>Viridiplantae</taxon>
        <taxon>Streptophyta</taxon>
        <taxon>Embryophyta</taxon>
        <taxon>Tracheophyta</taxon>
        <taxon>Spermatophyta</taxon>
        <taxon>Magnoliopsida</taxon>
        <taxon>Liliopsida</taxon>
        <taxon>Poales</taxon>
        <taxon>Poaceae</taxon>
        <taxon>BOP clade</taxon>
        <taxon>Pooideae</taxon>
        <taxon>Poodae</taxon>
        <taxon>Poeae</taxon>
        <taxon>Poeae Chloroplast Group 2 (Poeae type)</taxon>
        <taxon>Loliodinae</taxon>
        <taxon>Loliinae</taxon>
        <taxon>Lolium</taxon>
    </lineage>
</organism>
<evidence type="ECO:0000256" key="1">
    <source>
        <dbReference type="SAM" id="MobiDB-lite"/>
    </source>
</evidence>
<name>A0AAD8TAE4_LOLMU</name>
<keyword evidence="3" id="KW-1185">Reference proteome</keyword>
<sequence>MSHSVMFSGNGEVDACVGEASGIGEEQVCVREASVKGDEDACKGEASVVLSGKRKYAVKRTGTAEYPCVKRLRQRRLLSFLHDQGFHGAFEALVDRTPVIFRVRHIRLLVEQGRWADALRYLNAYLPPLVKNHTRSRRAQIFHNFLWMHYRFANAVAGNRENQEYLERRYGKKSRSSTLAELRFRRIAYTILASEPHQLVATYDWNQVRQHASFLVDYLANTTPELRRSMPLPSRYMMPQHVLPIGSGRLHWRGHRLVKKQGPKKPDTEAILVALKSLYRDPRAESNNDALEMLVDLLDQTFQAGLRRGCNLSYASQPSVKEGGPDAPDMQSMLGSSTDNSEGHVNFSVSPFFKLISGDWKVHSQNLGISSVMNAGTNKGLIQEGFDTENPSKGSTTAEDDIY</sequence>
<feature type="region of interest" description="Disordered" evidence="1">
    <location>
        <begin position="383"/>
        <end position="403"/>
    </location>
</feature>
<evidence type="ECO:0000313" key="2">
    <source>
        <dbReference type="EMBL" id="KAK1678865.1"/>
    </source>
</evidence>
<accession>A0AAD8TAE4</accession>
<evidence type="ECO:0000313" key="3">
    <source>
        <dbReference type="Proteomes" id="UP001231189"/>
    </source>
</evidence>